<dbReference type="PROSITE" id="PS00455">
    <property type="entry name" value="AMP_BINDING"/>
    <property type="match status" value="1"/>
</dbReference>
<evidence type="ECO:0000259" key="3">
    <source>
        <dbReference type="Pfam" id="PF00501"/>
    </source>
</evidence>
<protein>
    <recommendedName>
        <fullName evidence="7">Acetyl-CoA synthetase-like protein</fullName>
    </recommendedName>
</protein>
<dbReference type="SUPFAM" id="SSF56801">
    <property type="entry name" value="Acetyl-CoA synthetase-like"/>
    <property type="match status" value="1"/>
</dbReference>
<dbReference type="Pfam" id="PF13193">
    <property type="entry name" value="AMP-binding_C"/>
    <property type="match status" value="1"/>
</dbReference>
<keyword evidence="2" id="KW-0812">Transmembrane</keyword>
<proteinExistence type="inferred from homology"/>
<reference evidence="5" key="1">
    <citation type="submission" date="2023-07" db="EMBL/GenBank/DDBJ databases">
        <title>Black Yeasts Isolated from many extreme environments.</title>
        <authorList>
            <person name="Coleine C."/>
            <person name="Stajich J.E."/>
            <person name="Selbmann L."/>
        </authorList>
    </citation>
    <scope>NUCLEOTIDE SEQUENCE</scope>
    <source>
        <strain evidence="5">CCFEE 5485</strain>
    </source>
</reference>
<evidence type="ECO:0000256" key="1">
    <source>
        <dbReference type="ARBA" id="ARBA00006432"/>
    </source>
</evidence>
<dbReference type="AlphaFoldDB" id="A0AAE0TLX0"/>
<evidence type="ECO:0000256" key="2">
    <source>
        <dbReference type="SAM" id="Phobius"/>
    </source>
</evidence>
<dbReference type="InterPro" id="IPR042099">
    <property type="entry name" value="ANL_N_sf"/>
</dbReference>
<dbReference type="EMBL" id="JAUTXT010000094">
    <property type="protein sequence ID" value="KAK3669253.1"/>
    <property type="molecule type" value="Genomic_DNA"/>
</dbReference>
<dbReference type="Gene3D" id="3.30.300.30">
    <property type="match status" value="1"/>
</dbReference>
<sequence length="558" mass="60881">MNSLSNTNTLPNFPLFVRLLGFAHRFGASHDAILDLKSGSAHSHIQLLTDVLSLRLALLRTLDARAKQRLQNDDGEAFFLLLAQPSYEYVVGFLAILAIGGIIVPVSAHAPLRELKYFAIQTPPLAVIYHPSCRTAVSSLARDIAVESNARTPTIDILDQCSRQPLAPGDIHVAPFWSLHPERPGLVIYTSGTTGPPKAVLLQREILSSGTLALADHFQLTTDDVLLHCMPLHHIAGITVCFVPFLLAGARIEFTTFDVQPIWQRWKDSGVTVFGGVPTMYNRLLREYEDNIKSSPNQKTYIGGLRQLRFLMSGTSALPAPLQRKWSDLTGGKPILERYGATEFSTAILTPLRPNGDVPAGSVGKVLSGCEVKLANGNDSEILIKAPGMFTGYHNDPAGTRKSFDAQGFFKTGDIGRREGEWWFISGRASIDIIKTGGYKVSALDVERELSALPYVSEAAVVGVSDDDLGQRVAAIVILRDAGTLDLSQLRDDLRGSLSSYKLPTLLCVVEHLPRTASGKVKKVEARKEIFEGGRNRAYVVQSALSPRNSSARPQARL</sequence>
<dbReference type="Pfam" id="PF00501">
    <property type="entry name" value="AMP-binding"/>
    <property type="match status" value="1"/>
</dbReference>
<dbReference type="PANTHER" id="PTHR43201">
    <property type="entry name" value="ACYL-COA SYNTHETASE"/>
    <property type="match status" value="1"/>
</dbReference>
<keyword evidence="2" id="KW-1133">Transmembrane helix</keyword>
<dbReference type="InterPro" id="IPR045851">
    <property type="entry name" value="AMP-bd_C_sf"/>
</dbReference>
<organism evidence="5 6">
    <name type="scientific">Recurvomyces mirabilis</name>
    <dbReference type="NCBI Taxonomy" id="574656"/>
    <lineage>
        <taxon>Eukaryota</taxon>
        <taxon>Fungi</taxon>
        <taxon>Dikarya</taxon>
        <taxon>Ascomycota</taxon>
        <taxon>Pezizomycotina</taxon>
        <taxon>Dothideomycetes</taxon>
        <taxon>Dothideomycetidae</taxon>
        <taxon>Mycosphaerellales</taxon>
        <taxon>Teratosphaeriaceae</taxon>
        <taxon>Recurvomyces</taxon>
    </lineage>
</organism>
<dbReference type="InterPro" id="IPR020845">
    <property type="entry name" value="AMP-binding_CS"/>
</dbReference>
<dbReference type="Gene3D" id="3.40.50.12780">
    <property type="entry name" value="N-terminal domain of ligase-like"/>
    <property type="match status" value="1"/>
</dbReference>
<evidence type="ECO:0000259" key="4">
    <source>
        <dbReference type="Pfam" id="PF13193"/>
    </source>
</evidence>
<dbReference type="InterPro" id="IPR025110">
    <property type="entry name" value="AMP-bd_C"/>
</dbReference>
<evidence type="ECO:0008006" key="7">
    <source>
        <dbReference type="Google" id="ProtNLM"/>
    </source>
</evidence>
<dbReference type="GO" id="GO:0031956">
    <property type="term" value="F:medium-chain fatty acid-CoA ligase activity"/>
    <property type="evidence" value="ECO:0007669"/>
    <property type="project" value="TreeGrafter"/>
</dbReference>
<dbReference type="GO" id="GO:0006631">
    <property type="term" value="P:fatty acid metabolic process"/>
    <property type="evidence" value="ECO:0007669"/>
    <property type="project" value="TreeGrafter"/>
</dbReference>
<comment type="similarity">
    <text evidence="1">Belongs to the ATP-dependent AMP-binding enzyme family.</text>
</comment>
<keyword evidence="6" id="KW-1185">Reference proteome</keyword>
<feature type="domain" description="AMP-dependent synthetase/ligase" evidence="3">
    <location>
        <begin position="79"/>
        <end position="394"/>
    </location>
</feature>
<feature type="domain" description="AMP-binding enzyme C-terminal" evidence="4">
    <location>
        <begin position="446"/>
        <end position="520"/>
    </location>
</feature>
<dbReference type="InterPro" id="IPR000873">
    <property type="entry name" value="AMP-dep_synth/lig_dom"/>
</dbReference>
<evidence type="ECO:0000313" key="5">
    <source>
        <dbReference type="EMBL" id="KAK3669253.1"/>
    </source>
</evidence>
<dbReference type="PANTHER" id="PTHR43201:SF8">
    <property type="entry name" value="ACYL-COA SYNTHETASE FAMILY MEMBER 3"/>
    <property type="match status" value="1"/>
</dbReference>
<keyword evidence="2" id="KW-0472">Membrane</keyword>
<gene>
    <name evidence="5" type="ORF">LTR78_010860</name>
</gene>
<name>A0AAE0TLX0_9PEZI</name>
<feature type="transmembrane region" description="Helical" evidence="2">
    <location>
        <begin position="89"/>
        <end position="108"/>
    </location>
</feature>
<accession>A0AAE0TLX0</accession>
<comment type="caution">
    <text evidence="5">The sequence shown here is derived from an EMBL/GenBank/DDBJ whole genome shotgun (WGS) entry which is preliminary data.</text>
</comment>
<evidence type="ECO:0000313" key="6">
    <source>
        <dbReference type="Proteomes" id="UP001274830"/>
    </source>
</evidence>
<dbReference type="Proteomes" id="UP001274830">
    <property type="component" value="Unassembled WGS sequence"/>
</dbReference>